<dbReference type="VEuPathDB" id="VectorBase:AGAMI1_010576"/>
<organism evidence="20">
    <name type="scientific">Anopheles gambiae</name>
    <name type="common">African malaria mosquito</name>
    <dbReference type="NCBI Taxonomy" id="7165"/>
    <lineage>
        <taxon>Eukaryota</taxon>
        <taxon>Metazoa</taxon>
        <taxon>Ecdysozoa</taxon>
        <taxon>Arthropoda</taxon>
        <taxon>Hexapoda</taxon>
        <taxon>Insecta</taxon>
        <taxon>Pterygota</taxon>
        <taxon>Neoptera</taxon>
        <taxon>Endopterygota</taxon>
        <taxon>Diptera</taxon>
        <taxon>Nematocera</taxon>
        <taxon>Culicoidea</taxon>
        <taxon>Culicidae</taxon>
        <taxon>Anophelinae</taxon>
        <taxon>Anopheles</taxon>
    </lineage>
</organism>
<dbReference type="InterPro" id="IPR000980">
    <property type="entry name" value="SH2"/>
</dbReference>
<dbReference type="GO" id="GO:0005524">
    <property type="term" value="F:ATP binding"/>
    <property type="evidence" value="ECO:0007669"/>
    <property type="project" value="UniProtKB-UniRule"/>
</dbReference>
<dbReference type="PROSITE" id="PS51741">
    <property type="entry name" value="F_BAR"/>
    <property type="match status" value="1"/>
</dbReference>
<dbReference type="PROSITE" id="PS50011">
    <property type="entry name" value="PROTEIN_KINASE_DOM"/>
    <property type="match status" value="1"/>
</dbReference>
<dbReference type="SMART" id="SM00055">
    <property type="entry name" value="FCH"/>
    <property type="match status" value="1"/>
</dbReference>
<feature type="domain" description="SH2" evidence="17">
    <location>
        <begin position="419"/>
        <end position="510"/>
    </location>
</feature>
<evidence type="ECO:0000256" key="5">
    <source>
        <dbReference type="ARBA" id="ARBA00022840"/>
    </source>
</evidence>
<dbReference type="InterPro" id="IPR016250">
    <property type="entry name" value="Tyr-prot_kinase_Fes/Fps"/>
</dbReference>
<dbReference type="InterPro" id="IPR001060">
    <property type="entry name" value="FCH_dom"/>
</dbReference>
<evidence type="ECO:0000256" key="16">
    <source>
        <dbReference type="SAM" id="MobiDB-lite"/>
    </source>
</evidence>
<evidence type="ECO:0000256" key="1">
    <source>
        <dbReference type="ARBA" id="ARBA00022553"/>
    </source>
</evidence>
<dbReference type="InterPro" id="IPR050198">
    <property type="entry name" value="Non-receptor_tyrosine_kinases"/>
</dbReference>
<feature type="compositionally biased region" description="Low complexity" evidence="16">
    <location>
        <begin position="341"/>
        <end position="357"/>
    </location>
</feature>
<dbReference type="PROSITE" id="PS00109">
    <property type="entry name" value="PROTEIN_KINASE_TYR"/>
    <property type="match status" value="1"/>
</dbReference>
<feature type="domain" description="Protein kinase" evidence="18">
    <location>
        <begin position="522"/>
        <end position="778"/>
    </location>
</feature>
<evidence type="ECO:0000256" key="6">
    <source>
        <dbReference type="ARBA" id="ARBA00023054"/>
    </source>
</evidence>
<dbReference type="GO" id="GO:0002009">
    <property type="term" value="P:morphogenesis of an epithelium"/>
    <property type="evidence" value="ECO:0007669"/>
    <property type="project" value="UniProtKB-ARBA"/>
</dbReference>
<feature type="compositionally biased region" description="Polar residues" evidence="16">
    <location>
        <begin position="358"/>
        <end position="373"/>
    </location>
</feature>
<proteinExistence type="inferred from homology"/>
<evidence type="ECO:0000313" key="20">
    <source>
        <dbReference type="EMBL" id="EGK97090.1"/>
    </source>
</evidence>
<accession>F5HLC9</accession>
<gene>
    <name evidence="20" type="ORF">AgaP_AGAP003651</name>
</gene>
<dbReference type="AlphaFoldDB" id="F5HLC9"/>
<dbReference type="OMA" id="QEHYHES"/>
<evidence type="ECO:0000256" key="10">
    <source>
        <dbReference type="PIRSR" id="PIRSR000632-1"/>
    </source>
</evidence>
<dbReference type="PANTHER" id="PTHR24418">
    <property type="entry name" value="TYROSINE-PROTEIN KINASE"/>
    <property type="match status" value="1"/>
</dbReference>
<dbReference type="InterPro" id="IPR031160">
    <property type="entry name" value="F_BAR_dom"/>
</dbReference>
<evidence type="ECO:0000256" key="2">
    <source>
        <dbReference type="ARBA" id="ARBA00022679"/>
    </source>
</evidence>
<keyword evidence="5 9" id="KW-0067">ATP-binding</keyword>
<reference evidence="20" key="5">
    <citation type="submission" date="2011-05" db="EMBL/GenBank/DDBJ databases">
        <authorList>
            <consortium name="VectorBase"/>
        </authorList>
    </citation>
    <scope>NUCLEOTIDE SEQUENCE</scope>
    <source>
        <strain evidence="20">PEST</strain>
    </source>
</reference>
<evidence type="ECO:0000256" key="14">
    <source>
        <dbReference type="PROSITE-ProRule" id="PRU10141"/>
    </source>
</evidence>
<evidence type="ECO:0000259" key="19">
    <source>
        <dbReference type="PROSITE" id="PS51741"/>
    </source>
</evidence>
<dbReference type="Gene3D" id="3.30.505.10">
    <property type="entry name" value="SH2 domain"/>
    <property type="match status" value="1"/>
</dbReference>
<feature type="binding site" evidence="11">
    <location>
        <begin position="528"/>
        <end position="536"/>
    </location>
    <ligand>
        <name>ATP</name>
        <dbReference type="ChEBI" id="CHEBI:30616"/>
    </ligand>
</feature>
<dbReference type="InterPro" id="IPR017441">
    <property type="entry name" value="Protein_kinase_ATP_BS"/>
</dbReference>
<reference evidence="20" key="4">
    <citation type="journal article" date="2007" name="Genome Biol.">
        <title>Update of the Anopheles gambiae PEST genome assembly.</title>
        <authorList>
            <person name="Sharakhova M.V."/>
            <person name="Hammond M.P."/>
            <person name="Lobo N.F."/>
            <person name="Krzywinski J."/>
            <person name="Unger M.F."/>
            <person name="Hillenmeyer M.E."/>
            <person name="Bruggner R.V."/>
            <person name="Birney E."/>
            <person name="Collins F.H."/>
        </authorList>
    </citation>
    <scope>NUCLEOTIDE SEQUENCE</scope>
    <source>
        <strain evidence="20">PEST</strain>
    </source>
</reference>
<dbReference type="SUPFAM" id="SSF55550">
    <property type="entry name" value="SH2 domain"/>
    <property type="match status" value="1"/>
</dbReference>
<keyword evidence="4 9" id="KW-0418">Kinase</keyword>
<dbReference type="InterPro" id="IPR035849">
    <property type="entry name" value="Fes/Fps/Fer_SH2"/>
</dbReference>
<name>F5HLC9_ANOGA</name>
<dbReference type="FunFam" id="3.30.505.10:FF:000051">
    <property type="entry name" value="Tyrosine-protein kinase"/>
    <property type="match status" value="1"/>
</dbReference>
<dbReference type="FunFam" id="1.10.510.10:FF:000212">
    <property type="entry name" value="Tyrosine-protein kinase"/>
    <property type="match status" value="1"/>
</dbReference>
<dbReference type="Pfam" id="PF07714">
    <property type="entry name" value="PK_Tyr_Ser-Thr"/>
    <property type="match status" value="1"/>
</dbReference>
<dbReference type="PROSITE" id="PS50001">
    <property type="entry name" value="SH2"/>
    <property type="match status" value="1"/>
</dbReference>
<reference evidence="20" key="1">
    <citation type="journal article" date="2002" name="Science">
        <title>The genome sequence of the malaria mosquito Anopheles gambiae.</title>
        <authorList>
            <person name="Holt R.A."/>
            <person name="Subramanian G.M."/>
            <person name="Halpern A."/>
            <person name="Sutton G.G."/>
            <person name="Charlab R."/>
            <person name="Nusskern D.R."/>
            <person name="Wincker P."/>
            <person name="Clark A.G."/>
            <person name="Ribeiro J.M."/>
            <person name="Wides R."/>
            <person name="Salzberg S.L."/>
            <person name="Loftus B."/>
            <person name="Yandell M."/>
            <person name="Majoros W.H."/>
            <person name="Rusch D.B."/>
            <person name="Lai Z."/>
            <person name="Kraft C.L."/>
            <person name="Abril J.F."/>
            <person name="Anthouard V."/>
            <person name="Arensburger P."/>
            <person name="Atkinson P.W."/>
            <person name="Baden H."/>
            <person name="de Berardinis V."/>
            <person name="Baldwin D."/>
            <person name="Benes V."/>
            <person name="Biedler J."/>
            <person name="Blass C."/>
            <person name="Bolanos R."/>
            <person name="Boscus D."/>
            <person name="Barnstead M."/>
            <person name="Cai S."/>
            <person name="Center A."/>
            <person name="Chaturverdi K."/>
            <person name="Christophides G.K."/>
            <person name="Chrystal M.A."/>
            <person name="Clamp M."/>
            <person name="Cravchik A."/>
            <person name="Curwen V."/>
            <person name="Dana A."/>
            <person name="Delcher A."/>
            <person name="Dew I."/>
            <person name="Evans C.A."/>
            <person name="Flanigan M."/>
            <person name="Grundschober-Freimoser A."/>
            <person name="Friedli L."/>
            <person name="Gu Z."/>
            <person name="Guan P."/>
            <person name="Guigo R."/>
            <person name="Hillenmeyer M.E."/>
            <person name="Hladun S.L."/>
            <person name="Hogan J.R."/>
            <person name="Hong Y.S."/>
            <person name="Hoover J."/>
            <person name="Jaillon O."/>
            <person name="Ke Z."/>
            <person name="Kodira C."/>
            <person name="Kokoza E."/>
            <person name="Koutsos A."/>
            <person name="Letunic I."/>
            <person name="Levitsky A."/>
            <person name="Liang Y."/>
            <person name="Lin J.J."/>
            <person name="Lobo N.F."/>
            <person name="Lopez J.R."/>
            <person name="Malek J.A."/>
            <person name="McIntosh T.C."/>
            <person name="Meister S."/>
            <person name="Miller J."/>
            <person name="Mobarry C."/>
            <person name="Mongin E."/>
            <person name="Murphy S.D."/>
            <person name="O'Brochta D.A."/>
            <person name="Pfannkoch C."/>
            <person name="Qi R."/>
            <person name="Regier M.A."/>
            <person name="Remington K."/>
            <person name="Shao H."/>
            <person name="Sharakhova M.V."/>
            <person name="Sitter C.D."/>
            <person name="Shetty J."/>
            <person name="Smith T.J."/>
            <person name="Strong R."/>
            <person name="Sun J."/>
            <person name="Thomasova D."/>
            <person name="Ton L.Q."/>
            <person name="Topalis P."/>
            <person name="Tu Z."/>
            <person name="Unger M.F."/>
            <person name="Walenz B."/>
            <person name="Wang A."/>
            <person name="Wang J."/>
            <person name="Wang M."/>
            <person name="Wang X."/>
            <person name="Woodford K.J."/>
            <person name="Wortman J.R."/>
            <person name="Wu M."/>
            <person name="Yao A."/>
            <person name="Zdobnov E.M."/>
            <person name="Zhang H."/>
            <person name="Zhao Q."/>
            <person name="Zhao S."/>
            <person name="Zhu S.C."/>
            <person name="Zhimulev I."/>
            <person name="Coluzzi M."/>
            <person name="della Torre A."/>
            <person name="Roth C.W."/>
            <person name="Louis C."/>
            <person name="Kalush F."/>
            <person name="Mural R.J."/>
            <person name="Myers E.W."/>
            <person name="Adams M.D."/>
            <person name="Smith H.O."/>
            <person name="Broder S."/>
            <person name="Gardner M.J."/>
            <person name="Fraser C.M."/>
            <person name="Birney E."/>
            <person name="Bork P."/>
            <person name="Brey P.T."/>
            <person name="Venter J.C."/>
            <person name="Weissenbach J."/>
            <person name="Kafatos F.C."/>
            <person name="Collins F.H."/>
            <person name="Hoffman S.L."/>
        </authorList>
    </citation>
    <scope>NUCLEOTIDE SEQUENCE [LARGE SCALE GENOMIC DNA]</scope>
    <source>
        <strain evidence="20">PEST</strain>
    </source>
</reference>
<keyword evidence="6 13" id="KW-0175">Coiled coil</keyword>
<dbReference type="Gene3D" id="1.10.510.10">
    <property type="entry name" value="Transferase(Phosphotransferase) domain 1"/>
    <property type="match status" value="1"/>
</dbReference>
<dbReference type="EC" id="2.7.10.2" evidence="9"/>
<reference evidence="20" key="2">
    <citation type="submission" date="2002-03" db="EMBL/GenBank/DDBJ databases">
        <authorList>
            <consortium name="The Anopheles Genome Sequencing Consortium"/>
        </authorList>
    </citation>
    <scope>NUCLEOTIDE SEQUENCE</scope>
    <source>
        <strain evidence="20">PEST</strain>
    </source>
</reference>
<feature type="coiled-coil region" evidence="15">
    <location>
        <begin position="77"/>
        <end position="119"/>
    </location>
</feature>
<reference evidence="20" key="3">
    <citation type="journal article" date="2004" name="Trends Parasitol.">
        <title>The Anopheles gambiae genome: an update.</title>
        <authorList>
            <person name="Mongin E."/>
            <person name="Louis C."/>
            <person name="Holt R.A."/>
            <person name="Birney E."/>
            <person name="Collins F.H."/>
        </authorList>
    </citation>
    <scope>NUCLEOTIDE SEQUENCE</scope>
    <source>
        <strain evidence="20">PEST</strain>
    </source>
</reference>
<dbReference type="CDD" id="cd10361">
    <property type="entry name" value="SH2_Fps_family"/>
    <property type="match status" value="1"/>
</dbReference>
<evidence type="ECO:0000256" key="15">
    <source>
        <dbReference type="SAM" id="Coils"/>
    </source>
</evidence>
<sequence>MGFSSALQGRAAHDALLNRQEAELKLLETMKRCLAQKAKCDREYAVSLAAVTQQGLKIDRSDDLQGNHVMRAWRSFMEELDHTAKQIRTNAEQLETVCHEKLASLYQEKRRVRKQYQEEHTKIATQFSHLTEDVARKKSEYQKHLDYYKLLRGRFEEHIKSGRSGRKLDDVIDKYQKACRKLHQAHNEYVLLITEAVEVEKDFRTILLPGLLEHQQSLQEGFIQAWSNLLQEIANLSDMTSDKFVDIQRRIESSIAGINSTEEYREFTEKHKTSPTPPVIFQFDESLVEDSLGKLQANTLTVDNLTVDWLRGRQTELEGTIKDLQDRQSKLCGEPNGTNGATGSSPAAVSPASTPGTKPSTPILNGSSTSNGHLNIEQKKKLPNVLAKDTHVPYTFPSTTTTRKNMTLSTNRPLHEEEWFHGVLPREEVVRLLRNEGDFLVRETTRNDESQTVLSVCWNGHKHFIVQTTAEGHYRFEGPAFPSIQELIVHQYQSELPVTGRSGAVLRKPVLRERWELSNDDVILLDKIGRGNFGDVYKAKLKSSKNTLVAVKTCRMTLPEEQKRKFLQEGRILKQYDHPNIVKLIGICVQKQPIMIVMELVAGGSLLMFLRKNASTLGQRQMMGMCRDAAAGMRYLESKNCIHRDLAARNCLIGSENIVKISDFGMSREEEEYIVSGGMKQIPIKWTAPEALNFGKYTSLCDVWSYGILVWEIFSRGDTPYSGMSNSMARERIDEGYRMPAPEGAPPEMYRLMLKCWSYEPESRPHFDEICSVVDALLLCTKD</sequence>
<dbReference type="SUPFAM" id="SSF103657">
    <property type="entry name" value="BAR/IMD domain-like"/>
    <property type="match status" value="1"/>
</dbReference>
<comment type="similarity">
    <text evidence="9">Belongs to the protein kinase superfamily. Tyr protein kinase family. Fes/fps subfamily.</text>
</comment>
<dbReference type="InterPro" id="IPR027267">
    <property type="entry name" value="AH/BAR_dom_sf"/>
</dbReference>
<dbReference type="VEuPathDB" id="VectorBase:AGAP003651"/>
<dbReference type="SMART" id="SM00252">
    <property type="entry name" value="SH2"/>
    <property type="match status" value="1"/>
</dbReference>
<keyword evidence="7 9" id="KW-0829">Tyrosine-protein kinase</keyword>
<evidence type="ECO:0000256" key="11">
    <source>
        <dbReference type="PIRSR" id="PIRSR000632-2"/>
    </source>
</evidence>
<evidence type="ECO:0000256" key="13">
    <source>
        <dbReference type="PROSITE-ProRule" id="PRU01077"/>
    </source>
</evidence>
<dbReference type="InterPro" id="IPR001245">
    <property type="entry name" value="Ser-Thr/Tyr_kinase_cat_dom"/>
</dbReference>
<keyword evidence="1" id="KW-0597">Phosphoprotein</keyword>
<evidence type="ECO:0000256" key="12">
    <source>
        <dbReference type="PROSITE-ProRule" id="PRU00191"/>
    </source>
</evidence>
<evidence type="ECO:0000256" key="8">
    <source>
        <dbReference type="ARBA" id="ARBA00051245"/>
    </source>
</evidence>
<dbReference type="InterPro" id="IPR036860">
    <property type="entry name" value="SH2_dom_sf"/>
</dbReference>
<dbReference type="PRINTS" id="PR00109">
    <property type="entry name" value="TYRKINASE"/>
</dbReference>
<feature type="region of interest" description="Disordered" evidence="16">
    <location>
        <begin position="329"/>
        <end position="374"/>
    </location>
</feature>
<dbReference type="Pfam" id="PF00017">
    <property type="entry name" value="SH2"/>
    <property type="match status" value="1"/>
</dbReference>
<comment type="caution">
    <text evidence="20">The sequence shown here is derived from an EMBL/GenBank/DDBJ whole genome shotgun (WGS) entry which is preliminary data.</text>
</comment>
<dbReference type="EMBL" id="AAAB01008888">
    <property type="protein sequence ID" value="EGK97090.1"/>
    <property type="molecule type" value="Genomic_DNA"/>
</dbReference>
<keyword evidence="12" id="KW-0727">SH2 domain</keyword>
<feature type="domain" description="F-BAR" evidence="19">
    <location>
        <begin position="1"/>
        <end position="263"/>
    </location>
</feature>
<comment type="catalytic activity">
    <reaction evidence="8 9">
        <text>L-tyrosyl-[protein] + ATP = O-phospho-L-tyrosyl-[protein] + ADP + H(+)</text>
        <dbReference type="Rhea" id="RHEA:10596"/>
        <dbReference type="Rhea" id="RHEA-COMP:10136"/>
        <dbReference type="Rhea" id="RHEA-COMP:20101"/>
        <dbReference type="ChEBI" id="CHEBI:15378"/>
        <dbReference type="ChEBI" id="CHEBI:30616"/>
        <dbReference type="ChEBI" id="CHEBI:46858"/>
        <dbReference type="ChEBI" id="CHEBI:61978"/>
        <dbReference type="ChEBI" id="CHEBI:456216"/>
        <dbReference type="EC" id="2.7.10.2"/>
    </reaction>
</comment>
<dbReference type="SUPFAM" id="SSF56112">
    <property type="entry name" value="Protein kinase-like (PK-like)"/>
    <property type="match status" value="1"/>
</dbReference>
<dbReference type="CDD" id="cd05041">
    <property type="entry name" value="PTKc_Fes_like"/>
    <property type="match status" value="1"/>
</dbReference>
<evidence type="ECO:0000259" key="18">
    <source>
        <dbReference type="PROSITE" id="PS50011"/>
    </source>
</evidence>
<protein>
    <recommendedName>
        <fullName evidence="9">Tyrosine-protein kinase</fullName>
        <ecNumber evidence="9">2.7.10.2</ecNumber>
    </recommendedName>
</protein>
<evidence type="ECO:0000256" key="7">
    <source>
        <dbReference type="ARBA" id="ARBA00023137"/>
    </source>
</evidence>
<feature type="active site" description="Proton acceptor" evidence="10">
    <location>
        <position position="645"/>
    </location>
</feature>
<keyword evidence="2 9" id="KW-0808">Transferase</keyword>
<dbReference type="HOGENOM" id="CLU_005265_0_0_1"/>
<dbReference type="SMART" id="SM00219">
    <property type="entry name" value="TyrKc"/>
    <property type="match status" value="1"/>
</dbReference>
<dbReference type="InterPro" id="IPR020635">
    <property type="entry name" value="Tyr_kinase_cat_dom"/>
</dbReference>
<dbReference type="CDD" id="cd07657">
    <property type="entry name" value="F-BAR_Fes_Fer"/>
    <property type="match status" value="1"/>
</dbReference>
<dbReference type="PIRSF" id="PIRSF000632">
    <property type="entry name" value="TyrPK_fps"/>
    <property type="match status" value="1"/>
</dbReference>
<dbReference type="Gene3D" id="1.20.1270.60">
    <property type="entry name" value="Arfaptin homology (AH) domain/BAR domain"/>
    <property type="match status" value="1"/>
</dbReference>
<evidence type="ECO:0000256" key="4">
    <source>
        <dbReference type="ARBA" id="ARBA00022777"/>
    </source>
</evidence>
<dbReference type="FunFam" id="3.30.200.20:FF:000089">
    <property type="entry name" value="Tyrosine-protein kinase"/>
    <property type="match status" value="1"/>
</dbReference>
<dbReference type="InterPro" id="IPR000719">
    <property type="entry name" value="Prot_kinase_dom"/>
</dbReference>
<evidence type="ECO:0000256" key="9">
    <source>
        <dbReference type="PIRNR" id="PIRNR000632"/>
    </source>
</evidence>
<keyword evidence="3 9" id="KW-0547">Nucleotide-binding</keyword>
<dbReference type="Gene3D" id="3.30.200.20">
    <property type="entry name" value="Phosphorylase Kinase, domain 1"/>
    <property type="match status" value="1"/>
</dbReference>
<dbReference type="PROSITE" id="PS00107">
    <property type="entry name" value="PROTEIN_KINASE_ATP"/>
    <property type="match status" value="1"/>
</dbReference>
<dbReference type="InterPro" id="IPR008266">
    <property type="entry name" value="Tyr_kinase_AS"/>
</dbReference>
<dbReference type="GO" id="GO:0004715">
    <property type="term" value="F:non-membrane spanning protein tyrosine kinase activity"/>
    <property type="evidence" value="ECO:0007669"/>
    <property type="project" value="UniProtKB-EC"/>
</dbReference>
<evidence type="ECO:0000259" key="17">
    <source>
        <dbReference type="PROSITE" id="PS50001"/>
    </source>
</evidence>
<evidence type="ECO:0000256" key="3">
    <source>
        <dbReference type="ARBA" id="ARBA00022741"/>
    </source>
</evidence>
<dbReference type="FunFam" id="1.20.1270.60:FF:000064">
    <property type="entry name" value="Tyrosine-protein kinase"/>
    <property type="match status" value="1"/>
</dbReference>
<dbReference type="Pfam" id="PF00611">
    <property type="entry name" value="FCH"/>
    <property type="match status" value="1"/>
</dbReference>
<dbReference type="InterPro" id="IPR011009">
    <property type="entry name" value="Kinase-like_dom_sf"/>
</dbReference>
<feature type="binding site" evidence="11 14">
    <location>
        <position position="552"/>
    </location>
    <ligand>
        <name>ATP</name>
        <dbReference type="ChEBI" id="CHEBI:30616"/>
    </ligand>
</feature>